<feature type="compositionally biased region" description="Low complexity" evidence="1">
    <location>
        <begin position="181"/>
        <end position="191"/>
    </location>
</feature>
<keyword evidence="3" id="KW-1185">Reference proteome</keyword>
<dbReference type="InterPro" id="IPR059179">
    <property type="entry name" value="MLKL-like_MCAfunc"/>
</dbReference>
<dbReference type="InterPro" id="IPR036537">
    <property type="entry name" value="Adaptor_Cbl_N_dom_sf"/>
</dbReference>
<feature type="region of interest" description="Disordered" evidence="1">
    <location>
        <begin position="181"/>
        <end position="202"/>
    </location>
</feature>
<gene>
    <name evidence="2" type="ORF">DFH08DRAFT_958703</name>
</gene>
<evidence type="ECO:0000313" key="2">
    <source>
        <dbReference type="EMBL" id="KAJ7349733.1"/>
    </source>
</evidence>
<evidence type="ECO:0000256" key="1">
    <source>
        <dbReference type="SAM" id="MobiDB-lite"/>
    </source>
</evidence>
<evidence type="ECO:0000313" key="3">
    <source>
        <dbReference type="Proteomes" id="UP001218218"/>
    </source>
</evidence>
<protein>
    <submittedName>
        <fullName evidence="2">Uncharacterized protein</fullName>
    </submittedName>
</protein>
<dbReference type="AlphaFoldDB" id="A0AAD7A554"/>
<dbReference type="Gene3D" id="1.20.930.20">
    <property type="entry name" value="Adaptor protein Cbl, N-terminal domain"/>
    <property type="match status" value="1"/>
</dbReference>
<comment type="caution">
    <text evidence="2">The sequence shown here is derived from an EMBL/GenBank/DDBJ whole genome shotgun (WGS) entry which is preliminary data.</text>
</comment>
<name>A0AAD7A554_9AGAR</name>
<dbReference type="CDD" id="cd21037">
    <property type="entry name" value="MLKL_NTD"/>
    <property type="match status" value="1"/>
</dbReference>
<reference evidence="2" key="1">
    <citation type="submission" date="2023-03" db="EMBL/GenBank/DDBJ databases">
        <title>Massive genome expansion in bonnet fungi (Mycena s.s.) driven by repeated elements and novel gene families across ecological guilds.</title>
        <authorList>
            <consortium name="Lawrence Berkeley National Laboratory"/>
            <person name="Harder C.B."/>
            <person name="Miyauchi S."/>
            <person name="Viragh M."/>
            <person name="Kuo A."/>
            <person name="Thoen E."/>
            <person name="Andreopoulos B."/>
            <person name="Lu D."/>
            <person name="Skrede I."/>
            <person name="Drula E."/>
            <person name="Henrissat B."/>
            <person name="Morin E."/>
            <person name="Kohler A."/>
            <person name="Barry K."/>
            <person name="LaButti K."/>
            <person name="Morin E."/>
            <person name="Salamov A."/>
            <person name="Lipzen A."/>
            <person name="Mereny Z."/>
            <person name="Hegedus B."/>
            <person name="Baldrian P."/>
            <person name="Stursova M."/>
            <person name="Weitz H."/>
            <person name="Taylor A."/>
            <person name="Grigoriev I.V."/>
            <person name="Nagy L.G."/>
            <person name="Martin F."/>
            <person name="Kauserud H."/>
        </authorList>
    </citation>
    <scope>NUCLEOTIDE SEQUENCE</scope>
    <source>
        <strain evidence="2">CBHHK002</strain>
    </source>
</reference>
<organism evidence="2 3">
    <name type="scientific">Mycena albidolilacea</name>
    <dbReference type="NCBI Taxonomy" id="1033008"/>
    <lineage>
        <taxon>Eukaryota</taxon>
        <taxon>Fungi</taxon>
        <taxon>Dikarya</taxon>
        <taxon>Basidiomycota</taxon>
        <taxon>Agaricomycotina</taxon>
        <taxon>Agaricomycetes</taxon>
        <taxon>Agaricomycetidae</taxon>
        <taxon>Agaricales</taxon>
        <taxon>Marasmiineae</taxon>
        <taxon>Mycenaceae</taxon>
        <taxon>Mycena</taxon>
    </lineage>
</organism>
<dbReference type="Proteomes" id="UP001218218">
    <property type="component" value="Unassembled WGS sequence"/>
</dbReference>
<dbReference type="EMBL" id="JARIHO010000015">
    <property type="protein sequence ID" value="KAJ7349733.1"/>
    <property type="molecule type" value="Genomic_DNA"/>
</dbReference>
<dbReference type="GO" id="GO:0007166">
    <property type="term" value="P:cell surface receptor signaling pathway"/>
    <property type="evidence" value="ECO:0007669"/>
    <property type="project" value="InterPro"/>
</dbReference>
<accession>A0AAD7A554</accession>
<proteinExistence type="predicted"/>
<sequence>MPRQSTVTEIRLNNIKGCLTPALTLLKELNDAFGPPFIQPIANTIESLIDMVQNVKWNKDECAQLMENIHPVLYVIINLHLKAETVESLSPEMLDNTGKFSKTLHKIYTFLEGQQDGNRIKYLFRNNEVQKLFRDCHAGLDQAVEVFEVTTRPLWVNDIDGMKKTAQLMHEEVFELIQTLSDSSTSSNGSSVYQDGNESKNR</sequence>